<dbReference type="RefSeq" id="WP_195171850.1">
    <property type="nucleotide sequence ID" value="NZ_CP062983.1"/>
</dbReference>
<dbReference type="Proteomes" id="UP000594468">
    <property type="component" value="Chromosome"/>
</dbReference>
<dbReference type="AlphaFoldDB" id="A0A7S8EBA1"/>
<sequence>MAEYVIDIVIKGQDGISKEMSNVQRQIQSLSSNAQAGTPKVRGFTSAQEDLSLKSRFLGMDVGMAASAVTGFVGGLAANKVIEWTSRMNEMGMSARATDNIYQELVANTESYTESADELMMRLRDTTRGIVDDTSLQAGANKMIQMGLAQNEDELQRLIGMAVDLRDAETSASDAINDFSLMLSNQSIQRLDNFGISSARVRDRIEELLASGEALDRSQAFTMAVMEEGQVAVDRLGTALDDNATAVERWGVRFQNVTSSIAVGISDVIEGVAGTTEAILGLNRIQANPQIQASVESGLTNLAYDNPLITDDIAYNLTKMMQDDPQRLEAFARMWSQSSDELQRRIIDQSDPYVNDFLSDLFGSVLYTGHFNGDVTELFDVAMQPIITKQQAQDATEAAEAAERHQRAVERMQAVMSGAHGLVDGARLIAIAFSDAALEARDVALQTESFNSSYESFIGTLSNAPEIQSIAGQAIFDPSAVGPIEASVEALERRYERMQQLAEETDYISDDDLETMQRLVEQAQAYRDNVQDAANTFANMNLSQIFGQTNGGRQGEFWDMILEDIQGYGDEDLYNSALDQANLATGRETEASRAFEDELSDIIAKIYEEQGFEAAADAEERTRLAYEQGLLAGMSVGDATEAARQAVGYRLGGGGGGTFTINPGDVPGQVAAENGLTIDQLLGLTGAQSAYTLPTGTFNLPGGELVPLEDLEIGVEHTDEMAANFGEMAETDMAPLATRFDEIDEKASNIYDTIAELDGLEVTPVIKFKMDTSNLNDWMRYLLMNAVTDNGGVVPGEDPRRRVTVNGR</sequence>
<proteinExistence type="predicted"/>
<gene>
    <name evidence="1" type="ORF">G4Y79_05245</name>
</gene>
<reference evidence="1 2" key="1">
    <citation type="submission" date="2020-02" db="EMBL/GenBank/DDBJ databases">
        <authorList>
            <person name="Zheng R.K."/>
            <person name="Sun C.M."/>
        </authorList>
    </citation>
    <scope>NUCLEOTIDE SEQUENCE [LARGE SCALE GENOMIC DNA]</scope>
    <source>
        <strain evidence="2">rifampicinis</strain>
    </source>
</reference>
<protein>
    <submittedName>
        <fullName evidence="1">Uncharacterized protein</fullName>
    </submittedName>
</protein>
<keyword evidence="2" id="KW-1185">Reference proteome</keyword>
<organism evidence="1 2">
    <name type="scientific">Phototrophicus methaneseepsis</name>
    <dbReference type="NCBI Taxonomy" id="2710758"/>
    <lineage>
        <taxon>Bacteria</taxon>
        <taxon>Bacillati</taxon>
        <taxon>Chloroflexota</taxon>
        <taxon>Candidatus Thermofontia</taxon>
        <taxon>Phototrophicales</taxon>
        <taxon>Phototrophicaceae</taxon>
        <taxon>Phototrophicus</taxon>
    </lineage>
</organism>
<evidence type="ECO:0000313" key="1">
    <source>
        <dbReference type="EMBL" id="QPC83786.1"/>
    </source>
</evidence>
<name>A0A7S8EBA1_9CHLR</name>
<dbReference type="KEGG" id="pmet:G4Y79_05245"/>
<evidence type="ECO:0000313" key="2">
    <source>
        <dbReference type="Proteomes" id="UP000594468"/>
    </source>
</evidence>
<dbReference type="EMBL" id="CP062983">
    <property type="protein sequence ID" value="QPC83786.1"/>
    <property type="molecule type" value="Genomic_DNA"/>
</dbReference>
<accession>A0A7S8EBA1</accession>